<dbReference type="AlphaFoldDB" id="A0AAV3ZNB7"/>
<protein>
    <submittedName>
        <fullName evidence="1">Uncharacterized protein</fullName>
    </submittedName>
</protein>
<reference evidence="1 2" key="1">
    <citation type="journal article" date="2021" name="Elife">
        <title>Chloroplast acquisition without the gene transfer in kleptoplastic sea slugs, Plakobranchus ocellatus.</title>
        <authorList>
            <person name="Maeda T."/>
            <person name="Takahashi S."/>
            <person name="Yoshida T."/>
            <person name="Shimamura S."/>
            <person name="Takaki Y."/>
            <person name="Nagai Y."/>
            <person name="Toyoda A."/>
            <person name="Suzuki Y."/>
            <person name="Arimoto A."/>
            <person name="Ishii H."/>
            <person name="Satoh N."/>
            <person name="Nishiyama T."/>
            <person name="Hasebe M."/>
            <person name="Maruyama T."/>
            <person name="Minagawa J."/>
            <person name="Obokata J."/>
            <person name="Shigenobu S."/>
        </authorList>
    </citation>
    <scope>NUCLEOTIDE SEQUENCE [LARGE SCALE GENOMIC DNA]</scope>
</reference>
<evidence type="ECO:0000313" key="1">
    <source>
        <dbReference type="EMBL" id="GFN97189.1"/>
    </source>
</evidence>
<evidence type="ECO:0000313" key="2">
    <source>
        <dbReference type="Proteomes" id="UP000735302"/>
    </source>
</evidence>
<gene>
    <name evidence="1" type="ORF">PoB_002369500</name>
</gene>
<proteinExistence type="predicted"/>
<dbReference type="EMBL" id="BLXT01002742">
    <property type="protein sequence ID" value="GFN97189.1"/>
    <property type="molecule type" value="Genomic_DNA"/>
</dbReference>
<accession>A0AAV3ZNB7</accession>
<comment type="caution">
    <text evidence="1">The sequence shown here is derived from an EMBL/GenBank/DDBJ whole genome shotgun (WGS) entry which is preliminary data.</text>
</comment>
<name>A0AAV3ZNB7_9GAST</name>
<sequence>MQSADDIFKRSCRLTNPSPSNKPSLQIPVHAIMLHNLFVICVCVCRVVMEEPGTRAALHRAANFPALCPLAEALLLPVVYSRPGAIFTTARQMSFTCSTIDCSLVVPLDGSRSLLMAAL</sequence>
<dbReference type="Proteomes" id="UP000735302">
    <property type="component" value="Unassembled WGS sequence"/>
</dbReference>
<keyword evidence="2" id="KW-1185">Reference proteome</keyword>
<organism evidence="1 2">
    <name type="scientific">Plakobranchus ocellatus</name>
    <dbReference type="NCBI Taxonomy" id="259542"/>
    <lineage>
        <taxon>Eukaryota</taxon>
        <taxon>Metazoa</taxon>
        <taxon>Spiralia</taxon>
        <taxon>Lophotrochozoa</taxon>
        <taxon>Mollusca</taxon>
        <taxon>Gastropoda</taxon>
        <taxon>Heterobranchia</taxon>
        <taxon>Euthyneura</taxon>
        <taxon>Panpulmonata</taxon>
        <taxon>Sacoglossa</taxon>
        <taxon>Placobranchoidea</taxon>
        <taxon>Plakobranchidae</taxon>
        <taxon>Plakobranchus</taxon>
    </lineage>
</organism>